<dbReference type="SUPFAM" id="SSF52540">
    <property type="entry name" value="P-loop containing nucleoside triphosphate hydrolases"/>
    <property type="match status" value="1"/>
</dbReference>
<sequence>MTTATAPAAAKRTLPVTDLSLVVLVGPTGSGKSTFARKHFKPTEVLSSDFCRGLVADDENDQSASGDAFDVLHYIAGKRLAAGRLTVIDATNVQAEARRQLVRVAREHDVLPIAIVLDLPEGVCAARNAARPDRAHLPRHVIQRHRRELRRSLRGLEREGFRKVHVLRSVEEVESAEVVLERRYNDLRHLTGPFDIIGDIHGCSSELETLLATLGYEDGVHPAGRTAVFVGDLVDRGPDSPGVLRRVMGMVASGNALCVPGNHENKLGRWLKGKKVQPTHGLAETIEQLEREDARDPAFRAQVQEFIEELVSHYVLDGGKLVVCHAGLPEKYHGRTSGRVRSHALYGDTTGETDEFGLPVRYPWAEDYRGSAAVVYGHTPNPSATWLNNTICLDTGAVFGGKMTALRWPERELVDVPAEQVWYEPARPLASEAPGGEDGRPLDLSDVTGRRVVETRHMGRVAVKEENAAAALEVMSRFSVDPRLLPYLPPTMAPCATSQEEGYLEHPAEAFAAYRADGVRQVVCEEKHMGSRAVVLVCRDADVARERFGVGGGVSGALYTRTGRPFFDDPAMTERILRRLSTTAGAAGLWEELETDWLLLDTELMPWSLKAQGLLRHQYAAVGAASGAVFPGAIAALESAAERGVDVSGLLDRQRERAADAAAFTEAYRRYCWTTGDSAQGWPGEQAETHSLRRVGARGTDGLDGIRMAPFQILAVQGRSLAALPHDQQLALIDRMIKAETHGTEANNGLCAYTPVYMNRLLAPTRRLVVDTEDEASVAAGVQWWLDLTGAGGEGMVVKPLQALVRTEGGRLVQPGVKCRGREYLRIIYGPEYTRPDNLTRLRARHLGHKRSLALREYALGLEALDRLAEGEPLWRVHEAVFGVLALESEPVDPRL</sequence>
<dbReference type="CDD" id="cd07423">
    <property type="entry name" value="MPP_Prp_like"/>
    <property type="match status" value="1"/>
</dbReference>
<keyword evidence="3" id="KW-0808">Transferase</keyword>
<dbReference type="InterPro" id="IPR050126">
    <property type="entry name" value="Ap4A_hydrolase"/>
</dbReference>
<dbReference type="Gene3D" id="3.30.470.30">
    <property type="entry name" value="DNA ligase/mRNA capping enzyme"/>
    <property type="match status" value="2"/>
</dbReference>
<name>A0ABQ2Y468_9ACTN</name>
<keyword evidence="4" id="KW-1185">Reference proteome</keyword>
<dbReference type="InterPro" id="IPR041780">
    <property type="entry name" value="MPP_PrpE-like"/>
</dbReference>
<dbReference type="RefSeq" id="WP_190019600.1">
    <property type="nucleotide sequence ID" value="NZ_BMUT01000001.1"/>
</dbReference>
<organism evidence="3 4">
    <name type="scientific">Streptomyces hiroshimensis</name>
    <dbReference type="NCBI Taxonomy" id="66424"/>
    <lineage>
        <taxon>Bacteria</taxon>
        <taxon>Bacillati</taxon>
        <taxon>Actinomycetota</taxon>
        <taxon>Actinomycetes</taxon>
        <taxon>Kitasatosporales</taxon>
        <taxon>Streptomycetaceae</taxon>
        <taxon>Streptomyces</taxon>
    </lineage>
</organism>
<accession>A0ABQ2Y468</accession>
<proteinExistence type="predicted"/>
<protein>
    <submittedName>
        <fullName evidence="3">Polynucleotide kinase-phosphatase</fullName>
    </submittedName>
</protein>
<dbReference type="InterPro" id="IPR027417">
    <property type="entry name" value="P-loop_NTPase"/>
</dbReference>
<feature type="domain" description="Polynucleotide kinase-phosphatase ligase" evidence="2">
    <location>
        <begin position="470"/>
        <end position="676"/>
    </location>
</feature>
<dbReference type="GO" id="GO:0016301">
    <property type="term" value="F:kinase activity"/>
    <property type="evidence" value="ECO:0007669"/>
    <property type="project" value="UniProtKB-KW"/>
</dbReference>
<dbReference type="PANTHER" id="PTHR42850">
    <property type="entry name" value="METALLOPHOSPHOESTERASE"/>
    <property type="match status" value="1"/>
</dbReference>
<evidence type="ECO:0000259" key="1">
    <source>
        <dbReference type="Pfam" id="PF00149"/>
    </source>
</evidence>
<dbReference type="Pfam" id="PF13671">
    <property type="entry name" value="AAA_33"/>
    <property type="match status" value="1"/>
</dbReference>
<comment type="caution">
    <text evidence="3">The sequence shown here is derived from an EMBL/GenBank/DDBJ whole genome shotgun (WGS) entry which is preliminary data.</text>
</comment>
<dbReference type="PANTHER" id="PTHR42850:SF7">
    <property type="entry name" value="BIS(5'-NUCLEOSYL)-TETRAPHOSPHATASE PRPE [ASYMMETRICAL]"/>
    <property type="match status" value="1"/>
</dbReference>
<dbReference type="EMBL" id="BMUT01000001">
    <property type="protein sequence ID" value="GGX60767.1"/>
    <property type="molecule type" value="Genomic_DNA"/>
</dbReference>
<dbReference type="NCBIfam" id="TIGR04075">
    <property type="entry name" value="bacter_Pnkp"/>
    <property type="match status" value="1"/>
</dbReference>
<feature type="domain" description="Calcineurin-like phosphoesterase" evidence="1">
    <location>
        <begin position="193"/>
        <end position="381"/>
    </location>
</feature>
<feature type="domain" description="Polynucleotide kinase-phosphatase ligase" evidence="2">
    <location>
        <begin position="698"/>
        <end position="891"/>
    </location>
</feature>
<evidence type="ECO:0000313" key="3">
    <source>
        <dbReference type="EMBL" id="GGX60767.1"/>
    </source>
</evidence>
<reference evidence="4" key="1">
    <citation type="journal article" date="2019" name="Int. J. Syst. Evol. Microbiol.">
        <title>The Global Catalogue of Microorganisms (GCM) 10K type strain sequencing project: providing services to taxonomists for standard genome sequencing and annotation.</title>
        <authorList>
            <consortium name="The Broad Institute Genomics Platform"/>
            <consortium name="The Broad Institute Genome Sequencing Center for Infectious Disease"/>
            <person name="Wu L."/>
            <person name="Ma J."/>
        </authorList>
    </citation>
    <scope>NUCLEOTIDE SEQUENCE [LARGE SCALE GENOMIC DNA]</scope>
    <source>
        <strain evidence="4">JCM 4586</strain>
    </source>
</reference>
<dbReference type="SUPFAM" id="SSF56300">
    <property type="entry name" value="Metallo-dependent phosphatases"/>
    <property type="match status" value="1"/>
</dbReference>
<gene>
    <name evidence="3" type="ORF">GCM10010324_01720</name>
</gene>
<keyword evidence="3" id="KW-0418">Kinase</keyword>
<dbReference type="InterPro" id="IPR032380">
    <property type="entry name" value="PNKP_ligase_dom"/>
</dbReference>
<evidence type="ECO:0000313" key="4">
    <source>
        <dbReference type="Proteomes" id="UP000659223"/>
    </source>
</evidence>
<evidence type="ECO:0000259" key="2">
    <source>
        <dbReference type="Pfam" id="PF16542"/>
    </source>
</evidence>
<dbReference type="InterPro" id="IPR024028">
    <property type="entry name" value="PNKP_bac"/>
</dbReference>
<dbReference type="Gene3D" id="3.60.21.10">
    <property type="match status" value="1"/>
</dbReference>
<dbReference type="InterPro" id="IPR004843">
    <property type="entry name" value="Calcineurin-like_PHP"/>
</dbReference>
<dbReference type="Pfam" id="PF16542">
    <property type="entry name" value="PNKP_ligase"/>
    <property type="match status" value="2"/>
</dbReference>
<dbReference type="SUPFAM" id="SSF56091">
    <property type="entry name" value="DNA ligase/mRNA capping enzyme, catalytic domain"/>
    <property type="match status" value="1"/>
</dbReference>
<dbReference type="Pfam" id="PF00149">
    <property type="entry name" value="Metallophos"/>
    <property type="match status" value="1"/>
</dbReference>
<dbReference type="Gene3D" id="3.40.50.300">
    <property type="entry name" value="P-loop containing nucleotide triphosphate hydrolases"/>
    <property type="match status" value="1"/>
</dbReference>
<dbReference type="Proteomes" id="UP000659223">
    <property type="component" value="Unassembled WGS sequence"/>
</dbReference>
<dbReference type="InterPro" id="IPR029052">
    <property type="entry name" value="Metallo-depent_PP-like"/>
</dbReference>